<dbReference type="InterPro" id="IPR006560">
    <property type="entry name" value="AWS_dom"/>
</dbReference>
<comment type="subcellular location">
    <subcellularLocation>
        <location evidence="2">Chromosome</location>
    </subcellularLocation>
    <subcellularLocation>
        <location evidence="1">Nucleus</location>
    </subcellularLocation>
</comment>
<feature type="region of interest" description="Disordered" evidence="18">
    <location>
        <begin position="1061"/>
        <end position="1093"/>
    </location>
</feature>
<feature type="compositionally biased region" description="Basic and acidic residues" evidence="18">
    <location>
        <begin position="21"/>
        <end position="35"/>
    </location>
</feature>
<evidence type="ECO:0000256" key="18">
    <source>
        <dbReference type="SAM" id="MobiDB-lite"/>
    </source>
</evidence>
<evidence type="ECO:0000259" key="20">
    <source>
        <dbReference type="PROSITE" id="PS50868"/>
    </source>
</evidence>
<evidence type="ECO:0000259" key="19">
    <source>
        <dbReference type="PROSITE" id="PS50280"/>
    </source>
</evidence>
<keyword evidence="11" id="KW-0862">Zinc</keyword>
<feature type="region of interest" description="Disordered" evidence="18">
    <location>
        <begin position="478"/>
        <end position="575"/>
    </location>
</feature>
<dbReference type="FunFam" id="2.170.270.10:FF:000011">
    <property type="entry name" value="Histone-lysine N-methyltransferase"/>
    <property type="match status" value="1"/>
</dbReference>
<evidence type="ECO:0000256" key="11">
    <source>
        <dbReference type="ARBA" id="ARBA00022833"/>
    </source>
</evidence>
<evidence type="ECO:0000256" key="12">
    <source>
        <dbReference type="ARBA" id="ARBA00022853"/>
    </source>
</evidence>
<evidence type="ECO:0000256" key="4">
    <source>
        <dbReference type="ARBA" id="ARBA00022553"/>
    </source>
</evidence>
<dbReference type="CDD" id="cd04717">
    <property type="entry name" value="BAH_polybromo"/>
    <property type="match status" value="1"/>
</dbReference>
<dbReference type="SUPFAM" id="SSF82199">
    <property type="entry name" value="SET domain"/>
    <property type="match status" value="1"/>
</dbReference>
<dbReference type="Gene3D" id="1.20.920.10">
    <property type="entry name" value="Bromodomain-like"/>
    <property type="match status" value="1"/>
</dbReference>
<dbReference type="GO" id="GO:0042800">
    <property type="term" value="F:histone H3K4 methyltransferase activity"/>
    <property type="evidence" value="ECO:0007669"/>
    <property type="project" value="TreeGrafter"/>
</dbReference>
<dbReference type="Pfam" id="PF00856">
    <property type="entry name" value="SET"/>
    <property type="match status" value="1"/>
</dbReference>
<dbReference type="Gene3D" id="3.30.40.10">
    <property type="entry name" value="Zinc/RING finger domain, C3HC4 (zinc finger)"/>
    <property type="match status" value="1"/>
</dbReference>
<dbReference type="GO" id="GO:0006355">
    <property type="term" value="P:regulation of DNA-templated transcription"/>
    <property type="evidence" value="ECO:0007669"/>
    <property type="project" value="TreeGrafter"/>
</dbReference>
<accession>A0A6A4WTJ8</accession>
<dbReference type="GO" id="GO:0005654">
    <property type="term" value="C:nucleoplasm"/>
    <property type="evidence" value="ECO:0007669"/>
    <property type="project" value="TreeGrafter"/>
</dbReference>
<dbReference type="PANTHER" id="PTHR46147">
    <property type="entry name" value="HISTONE-LYSINE N-METHYLTRANSFERASE ASH1"/>
    <property type="match status" value="1"/>
</dbReference>
<evidence type="ECO:0000256" key="17">
    <source>
        <dbReference type="ARBA" id="ARBA00023242"/>
    </source>
</evidence>
<feature type="compositionally biased region" description="Low complexity" evidence="18">
    <location>
        <begin position="8"/>
        <end position="20"/>
    </location>
</feature>
<feature type="compositionally biased region" description="Polar residues" evidence="18">
    <location>
        <begin position="555"/>
        <end position="564"/>
    </location>
</feature>
<dbReference type="SMART" id="SM00508">
    <property type="entry name" value="PostSET"/>
    <property type="match status" value="1"/>
</dbReference>
<evidence type="ECO:0000256" key="1">
    <source>
        <dbReference type="ARBA" id="ARBA00004123"/>
    </source>
</evidence>
<dbReference type="InterPro" id="IPR046341">
    <property type="entry name" value="SET_dom_sf"/>
</dbReference>
<keyword evidence="9" id="KW-0677">Repeat</keyword>
<reference evidence="23 24" key="1">
    <citation type="submission" date="2019-07" db="EMBL/GenBank/DDBJ databases">
        <title>Draft genome assembly of a fouling barnacle, Amphibalanus amphitrite (Darwin, 1854): The first reference genome for Thecostraca.</title>
        <authorList>
            <person name="Kim W."/>
        </authorList>
    </citation>
    <scope>NUCLEOTIDE SEQUENCE [LARGE SCALE GENOMIC DNA]</scope>
    <source>
        <strain evidence="23">SNU_AA5</strain>
        <tissue evidence="23">Soma without cirri and trophi</tissue>
    </source>
</reference>
<feature type="compositionally biased region" description="Low complexity" evidence="18">
    <location>
        <begin position="528"/>
        <end position="548"/>
    </location>
</feature>
<dbReference type="SUPFAM" id="SSF57903">
    <property type="entry name" value="FYVE/PHD zinc finger"/>
    <property type="match status" value="1"/>
</dbReference>
<evidence type="ECO:0000256" key="6">
    <source>
        <dbReference type="ARBA" id="ARBA00022679"/>
    </source>
</evidence>
<keyword evidence="4" id="KW-0597">Phosphoprotein</keyword>
<dbReference type="InterPro" id="IPR001214">
    <property type="entry name" value="SET_dom"/>
</dbReference>
<keyword evidence="10" id="KW-0863">Zinc-finger</keyword>
<dbReference type="GO" id="GO:0005694">
    <property type="term" value="C:chromosome"/>
    <property type="evidence" value="ECO:0007669"/>
    <property type="project" value="UniProtKB-SubCell"/>
</dbReference>
<dbReference type="InterPro" id="IPR043319">
    <property type="entry name" value="PHD_ASH1L"/>
</dbReference>
<dbReference type="Pfam" id="PF20826">
    <property type="entry name" value="PHD_5"/>
    <property type="match status" value="1"/>
</dbReference>
<dbReference type="Gene3D" id="2.170.270.10">
    <property type="entry name" value="SET domain"/>
    <property type="match status" value="1"/>
</dbReference>
<protein>
    <submittedName>
        <fullName evidence="23">Histone-lysine N-methyltransferase ASH1L</fullName>
    </submittedName>
</protein>
<sequence length="1143" mass="128020">MLQSECLAADTEPPAEATPARPEHTAMGEQRARELRRPRRPAPARPRPTQLQQTPVVRLDKMSEPPVAPPRHEQPPSGAASDTGSEAAPPRSEPADTGRPVGRPTSHRLATRKRSKVTTSPAPNNKRARVDRTDLPFVEDDIYFESDPLISESGPSSEVPSGDELHRSAATTVKTRMAAPKWKKKKYITAGLFSDFYKVESESQRPELNKSRLTYDPSEHEHGLLPPPCYEEKWLRHRPRDFTLPYDLWWLQANGQLPGRDAVASWNYKKLRTNYYFDVKPPPPREVEACSCRPPVDPQRPGCGDDCINRMMFVECSSSSCPCGDRCDNQRIQRHRWTPGLVKFMTGEKGWGIMTRRPIRAGTFILEYVGEIVSEKEFKRRMQTRYINDQHHYCLNLDRGMVIDGHRMGSIGRFVNHSCSPNCEMQKWEMNGLHRMALFSKEDIPGGTELTYDYNFALFNPAVGQKCHCGSEDCRGVIGGRSQRVGPPQTERGRGRGAGTSTSSTTTSTTGVAASTTAGVTGPGDGGAAAPAPAGGATSAGAEPAGAARNERRPSVSSEQTSGETGAREPTALPVRPLSARDVRFIRLHRSFLVRNYEKMRRQREPPLETARPVSPPAGSQEETFRAHLRALDSSRSVRTRRLAAAEDDPQMVRTLKLAHILKEIHQAVVASTGEHPGPSPVEALTLPRRSRVAAARDSAEAPCSLLPEPLDIAEIERHIVTGQYKTADAFDHDFRRLFTAQLRAHGRCSPIGAAVLRLKHKYAELKTVMMSQIQEVLGVVPSSFRPPAKRRQDTGLDGEEDTIRCVCSLHREEGLMIQCERCLVWQHCDCVDADPDVEKYACELCEPRYLSPEVRLKPQPEDAEPGLTYYLSLMRDQLQVRQGDCVYIMQGDMVRAAQEAGQVPYKFVKRLVPDELLIFRVEKLWKDESGARFAFGYHYCRPQETYHEPTRKFFPKEVMRSPLYEVVPLELVVGTCWVLDVNTYCKGRPVGASEHSVYVCEYRVDKTARLFAKLTKNRHPICTKAFAFDSFETRLKISRTFTPHAEEVAQKMKTEKVKAAKRDEVNAAAPKAAKPKVVKDSAKQAPPPVKVETPDEKLARQVRRLDTVLLRLLARLPGPPLDVSQMLGPGKRHRRRPAIARV</sequence>
<feature type="domain" description="AWS" evidence="22">
    <location>
        <begin position="285"/>
        <end position="336"/>
    </location>
</feature>
<dbReference type="FunFam" id="3.30.40.10:FF:000113">
    <property type="entry name" value="Histone-lysine N-methyltransferase"/>
    <property type="match status" value="1"/>
</dbReference>
<feature type="domain" description="SET" evidence="19">
    <location>
        <begin position="339"/>
        <end position="455"/>
    </location>
</feature>
<dbReference type="InterPro" id="IPR001025">
    <property type="entry name" value="BAH_dom"/>
</dbReference>
<keyword evidence="8" id="KW-0479">Metal-binding</keyword>
<dbReference type="EMBL" id="VIIS01000477">
    <property type="protein sequence ID" value="KAF0308579.1"/>
    <property type="molecule type" value="Genomic_DNA"/>
</dbReference>
<dbReference type="PROSITE" id="PS51038">
    <property type="entry name" value="BAH"/>
    <property type="match status" value="1"/>
</dbReference>
<name>A0A6A4WTJ8_AMPAM</name>
<dbReference type="InterPro" id="IPR019786">
    <property type="entry name" value="Zinc_finger_PHD-type_CS"/>
</dbReference>
<evidence type="ECO:0000256" key="16">
    <source>
        <dbReference type="ARBA" id="ARBA00023163"/>
    </source>
</evidence>
<feature type="region of interest" description="Disordered" evidence="18">
    <location>
        <begin position="1"/>
        <end position="134"/>
    </location>
</feature>
<dbReference type="CDD" id="cd19174">
    <property type="entry name" value="SET_ASH1L"/>
    <property type="match status" value="1"/>
</dbReference>
<dbReference type="PROSITE" id="PS50280">
    <property type="entry name" value="SET"/>
    <property type="match status" value="1"/>
</dbReference>
<dbReference type="SMART" id="SM00439">
    <property type="entry name" value="BAH"/>
    <property type="match status" value="1"/>
</dbReference>
<evidence type="ECO:0000313" key="24">
    <source>
        <dbReference type="Proteomes" id="UP000440578"/>
    </source>
</evidence>
<dbReference type="PANTHER" id="PTHR46147:SF3">
    <property type="entry name" value="HISTONE-LYSINE N-METHYLTRANSFERASE ASH1"/>
    <property type="match status" value="1"/>
</dbReference>
<keyword evidence="3" id="KW-0158">Chromosome</keyword>
<dbReference type="AlphaFoldDB" id="A0A6A4WTJ8"/>
<keyword evidence="15" id="KW-0010">Activator</keyword>
<dbReference type="InterPro" id="IPR013083">
    <property type="entry name" value="Znf_RING/FYVE/PHD"/>
</dbReference>
<keyword evidence="12" id="KW-0156">Chromatin regulator</keyword>
<keyword evidence="7" id="KW-0949">S-adenosyl-L-methionine</keyword>
<dbReference type="GO" id="GO:0032259">
    <property type="term" value="P:methylation"/>
    <property type="evidence" value="ECO:0007669"/>
    <property type="project" value="UniProtKB-KW"/>
</dbReference>
<evidence type="ECO:0000259" key="21">
    <source>
        <dbReference type="PROSITE" id="PS51038"/>
    </source>
</evidence>
<proteinExistence type="predicted"/>
<keyword evidence="24" id="KW-1185">Reference proteome</keyword>
<dbReference type="CDD" id="cd15548">
    <property type="entry name" value="PHD_ASH1L"/>
    <property type="match status" value="1"/>
</dbReference>
<dbReference type="PROSITE" id="PS50868">
    <property type="entry name" value="POST_SET"/>
    <property type="match status" value="1"/>
</dbReference>
<dbReference type="SMART" id="SM00317">
    <property type="entry name" value="SET"/>
    <property type="match status" value="1"/>
</dbReference>
<dbReference type="Gene3D" id="2.30.30.490">
    <property type="match status" value="1"/>
</dbReference>
<evidence type="ECO:0000313" key="23">
    <source>
        <dbReference type="EMBL" id="KAF0308579.1"/>
    </source>
</evidence>
<evidence type="ECO:0000256" key="2">
    <source>
        <dbReference type="ARBA" id="ARBA00004286"/>
    </source>
</evidence>
<dbReference type="Pfam" id="PF17907">
    <property type="entry name" value="AWS"/>
    <property type="match status" value="1"/>
</dbReference>
<evidence type="ECO:0000259" key="22">
    <source>
        <dbReference type="PROSITE" id="PS51215"/>
    </source>
</evidence>
<feature type="region of interest" description="Disordered" evidence="18">
    <location>
        <begin position="603"/>
        <end position="623"/>
    </location>
</feature>
<evidence type="ECO:0000256" key="13">
    <source>
        <dbReference type="ARBA" id="ARBA00023015"/>
    </source>
</evidence>
<feature type="compositionally biased region" description="Low complexity" evidence="18">
    <location>
        <begin position="499"/>
        <end position="520"/>
    </location>
</feature>
<dbReference type="GO" id="GO:0008270">
    <property type="term" value="F:zinc ion binding"/>
    <property type="evidence" value="ECO:0007669"/>
    <property type="project" value="UniProtKB-KW"/>
</dbReference>
<evidence type="ECO:0000256" key="14">
    <source>
        <dbReference type="ARBA" id="ARBA00023117"/>
    </source>
</evidence>
<dbReference type="InterPro" id="IPR003616">
    <property type="entry name" value="Post-SET_dom"/>
</dbReference>
<dbReference type="GO" id="GO:0003682">
    <property type="term" value="F:chromatin binding"/>
    <property type="evidence" value="ECO:0007669"/>
    <property type="project" value="InterPro"/>
</dbReference>
<dbReference type="Proteomes" id="UP000440578">
    <property type="component" value="Unassembled WGS sequence"/>
</dbReference>
<feature type="compositionally biased region" description="Basic residues" evidence="18">
    <location>
        <begin position="105"/>
        <end position="116"/>
    </location>
</feature>
<evidence type="ECO:0000256" key="10">
    <source>
        <dbReference type="ARBA" id="ARBA00022771"/>
    </source>
</evidence>
<dbReference type="Pfam" id="PF01426">
    <property type="entry name" value="BAH"/>
    <property type="match status" value="1"/>
</dbReference>
<dbReference type="InterPro" id="IPR036427">
    <property type="entry name" value="Bromodomain-like_sf"/>
</dbReference>
<dbReference type="SUPFAM" id="SSF47370">
    <property type="entry name" value="Bromodomain"/>
    <property type="match status" value="1"/>
</dbReference>
<evidence type="ECO:0000256" key="15">
    <source>
        <dbReference type="ARBA" id="ARBA00023159"/>
    </source>
</evidence>
<evidence type="ECO:0000256" key="8">
    <source>
        <dbReference type="ARBA" id="ARBA00022723"/>
    </source>
</evidence>
<dbReference type="PROSITE" id="PS01359">
    <property type="entry name" value="ZF_PHD_1"/>
    <property type="match status" value="1"/>
</dbReference>
<keyword evidence="13" id="KW-0805">Transcription regulation</keyword>
<dbReference type="SMART" id="SM00570">
    <property type="entry name" value="AWS"/>
    <property type="match status" value="1"/>
</dbReference>
<dbReference type="PROSITE" id="PS51215">
    <property type="entry name" value="AWS"/>
    <property type="match status" value="1"/>
</dbReference>
<keyword evidence="6 23" id="KW-0808">Transferase</keyword>
<organism evidence="23 24">
    <name type="scientific">Amphibalanus amphitrite</name>
    <name type="common">Striped barnacle</name>
    <name type="synonym">Balanus amphitrite</name>
    <dbReference type="NCBI Taxonomy" id="1232801"/>
    <lineage>
        <taxon>Eukaryota</taxon>
        <taxon>Metazoa</taxon>
        <taxon>Ecdysozoa</taxon>
        <taxon>Arthropoda</taxon>
        <taxon>Crustacea</taxon>
        <taxon>Multicrustacea</taxon>
        <taxon>Cirripedia</taxon>
        <taxon>Thoracica</taxon>
        <taxon>Thoracicalcarea</taxon>
        <taxon>Balanomorpha</taxon>
        <taxon>Balanoidea</taxon>
        <taxon>Balanidae</taxon>
        <taxon>Amphibalaninae</taxon>
        <taxon>Amphibalanus</taxon>
    </lineage>
</organism>
<keyword evidence="14" id="KW-0103">Bromodomain</keyword>
<evidence type="ECO:0000256" key="9">
    <source>
        <dbReference type="ARBA" id="ARBA00022737"/>
    </source>
</evidence>
<comment type="caution">
    <text evidence="23">The sequence shown here is derived from an EMBL/GenBank/DDBJ whole genome shotgun (WGS) entry which is preliminary data.</text>
</comment>
<keyword evidence="5 23" id="KW-0489">Methyltransferase</keyword>
<dbReference type="InterPro" id="IPR011011">
    <property type="entry name" value="Znf_FYVE_PHD"/>
</dbReference>
<evidence type="ECO:0000256" key="5">
    <source>
        <dbReference type="ARBA" id="ARBA00022603"/>
    </source>
</evidence>
<keyword evidence="17" id="KW-0539">Nucleus</keyword>
<evidence type="ECO:0000256" key="7">
    <source>
        <dbReference type="ARBA" id="ARBA00022691"/>
    </source>
</evidence>
<keyword evidence="16" id="KW-0804">Transcription</keyword>
<dbReference type="InterPro" id="IPR043151">
    <property type="entry name" value="BAH_sf"/>
</dbReference>
<feature type="domain" description="Post-SET" evidence="20">
    <location>
        <begin position="463"/>
        <end position="479"/>
    </location>
</feature>
<dbReference type="OrthoDB" id="79252at2759"/>
<evidence type="ECO:0000256" key="3">
    <source>
        <dbReference type="ARBA" id="ARBA00022454"/>
    </source>
</evidence>
<feature type="domain" description="BAH" evidence="21">
    <location>
        <begin position="879"/>
        <end position="1016"/>
    </location>
</feature>
<gene>
    <name evidence="23" type="primary">Ash1l_1</name>
    <name evidence="23" type="ORF">FJT64_020189</name>
</gene>